<gene>
    <name evidence="10" type="ORF">CGOC_LOCUS3344</name>
</gene>
<dbReference type="GO" id="GO:0008270">
    <property type="term" value="F:zinc ion binding"/>
    <property type="evidence" value="ECO:0007669"/>
    <property type="project" value="UniProtKB-KW"/>
</dbReference>
<keyword evidence="8" id="KW-0479">Metal-binding</keyword>
<dbReference type="GO" id="GO:0072344">
    <property type="term" value="P:rescue of stalled ribosome"/>
    <property type="evidence" value="ECO:0007669"/>
    <property type="project" value="UniProtKB-UniRule"/>
</dbReference>
<comment type="pathway">
    <text evidence="8">Protein modification; protein ubiquitination.</text>
</comment>
<reference evidence="10 11" key="1">
    <citation type="submission" date="2018-11" db="EMBL/GenBank/DDBJ databases">
        <authorList>
            <consortium name="Pathogen Informatics"/>
        </authorList>
    </citation>
    <scope>NUCLEOTIDE SEQUENCE [LARGE SCALE GENOMIC DNA]</scope>
</reference>
<dbReference type="UniPathway" id="UPA00143"/>
<keyword evidence="8" id="KW-0833">Ubl conjugation pathway</keyword>
<comment type="catalytic activity">
    <reaction evidence="8">
        <text>S-ubiquitinyl-[E2 ubiquitin-conjugating enzyme]-L-cysteine + [acceptor protein]-L-lysine = [E2 ubiquitin-conjugating enzyme]-L-cysteine + N(6)-ubiquitinyl-[acceptor protein]-L-lysine.</text>
        <dbReference type="EC" id="2.3.2.27"/>
    </reaction>
</comment>
<evidence type="ECO:0000256" key="2">
    <source>
        <dbReference type="ARBA" id="ARBA00007997"/>
    </source>
</evidence>
<dbReference type="GO" id="GO:1990112">
    <property type="term" value="C:RQC complex"/>
    <property type="evidence" value="ECO:0007669"/>
    <property type="project" value="UniProtKB-UniRule"/>
</dbReference>
<dbReference type="GO" id="GO:0043023">
    <property type="term" value="F:ribosomal large subunit binding"/>
    <property type="evidence" value="ECO:0007669"/>
    <property type="project" value="TreeGrafter"/>
</dbReference>
<evidence type="ECO:0000256" key="3">
    <source>
        <dbReference type="ARBA" id="ARBA00017157"/>
    </source>
</evidence>
<evidence type="ECO:0000259" key="9">
    <source>
        <dbReference type="PROSITE" id="PS50089"/>
    </source>
</evidence>
<feature type="domain" description="RING-type" evidence="9">
    <location>
        <begin position="142"/>
        <end position="210"/>
    </location>
</feature>
<organism evidence="10 11">
    <name type="scientific">Cylicostephanus goldi</name>
    <name type="common">Nematode worm</name>
    <dbReference type="NCBI Taxonomy" id="71465"/>
    <lineage>
        <taxon>Eukaryota</taxon>
        <taxon>Metazoa</taxon>
        <taxon>Ecdysozoa</taxon>
        <taxon>Nematoda</taxon>
        <taxon>Chromadorea</taxon>
        <taxon>Rhabditida</taxon>
        <taxon>Rhabditina</taxon>
        <taxon>Rhabditomorpha</taxon>
        <taxon>Strongyloidea</taxon>
        <taxon>Strongylidae</taxon>
        <taxon>Cylicostephanus</taxon>
    </lineage>
</organism>
<dbReference type="CDD" id="cd16491">
    <property type="entry name" value="RING-CH-C4HC3_LTN1"/>
    <property type="match status" value="1"/>
</dbReference>
<dbReference type="PROSITE" id="PS50089">
    <property type="entry name" value="ZF_RING_2"/>
    <property type="match status" value="1"/>
</dbReference>
<evidence type="ECO:0000256" key="6">
    <source>
        <dbReference type="ARBA" id="ARBA00032366"/>
    </source>
</evidence>
<comment type="subunit">
    <text evidence="8">Component of the ribosome quality control complex (RQC).</text>
</comment>
<sequence length="214" mass="24782">MYTKDMLRIYCTERLEPCQLYVRYYVSKLLVEAELNKVKLANKSHLKADKSLKIRVVPVSGEVVAEYMVEETTMRLSIVMPPDWPLSVPTIQIDKAIVPSEKAKKWLLQLTAYLFHQNGSTVEGIIMWRKNVDRDVEGAEACTICMMTIHSTNHQLPKVKCRQCKNKFHSNCLVSFLLFSFFATCPINDRIHFQYKWFESSSQSSCPLCRANFT</sequence>
<accession>A0A3P6QY26</accession>
<evidence type="ECO:0000313" key="11">
    <source>
        <dbReference type="Proteomes" id="UP000271889"/>
    </source>
</evidence>
<dbReference type="EC" id="2.3.2.27" evidence="8"/>
<name>A0A3P6QY26_CYLGO</name>
<comment type="similarity">
    <text evidence="2 8">Belongs to the LTN1 family.</text>
</comment>
<dbReference type="InterPro" id="IPR054478">
    <property type="entry name" value="LTN1_UBC"/>
</dbReference>
<evidence type="ECO:0000256" key="8">
    <source>
        <dbReference type="RuleBase" id="RU367090"/>
    </source>
</evidence>
<dbReference type="Gene3D" id="3.30.40.10">
    <property type="entry name" value="Zinc/RING finger domain, C3HC4 (zinc finger)"/>
    <property type="match status" value="1"/>
</dbReference>
<dbReference type="InterPro" id="IPR039804">
    <property type="entry name" value="RING-CH-C4HC3_LTN1"/>
</dbReference>
<dbReference type="EMBL" id="UYRV01008393">
    <property type="protein sequence ID" value="VDK55536.1"/>
    <property type="molecule type" value="Genomic_DNA"/>
</dbReference>
<dbReference type="AlphaFoldDB" id="A0A3P6QY26"/>
<dbReference type="GO" id="GO:0005829">
    <property type="term" value="C:cytosol"/>
    <property type="evidence" value="ECO:0007669"/>
    <property type="project" value="UniProtKB-SubCell"/>
</dbReference>
<dbReference type="PANTHER" id="PTHR12389:SF0">
    <property type="entry name" value="E3 UBIQUITIN-PROTEIN LIGASE LISTERIN"/>
    <property type="match status" value="1"/>
</dbReference>
<dbReference type="GO" id="GO:1990116">
    <property type="term" value="P:ribosome-associated ubiquitin-dependent protein catabolic process"/>
    <property type="evidence" value="ECO:0007669"/>
    <property type="project" value="UniProtKB-UniRule"/>
</dbReference>
<dbReference type="InterPro" id="IPR039795">
    <property type="entry name" value="LTN1/Rkr1"/>
</dbReference>
<proteinExistence type="inferred from homology"/>
<dbReference type="GO" id="GO:0061630">
    <property type="term" value="F:ubiquitin protein ligase activity"/>
    <property type="evidence" value="ECO:0007669"/>
    <property type="project" value="UniProtKB-UniRule"/>
</dbReference>
<dbReference type="PANTHER" id="PTHR12389">
    <property type="entry name" value="ZINC FINGER PROTEIN 294"/>
    <property type="match status" value="1"/>
</dbReference>
<keyword evidence="4 7" id="KW-0863">Zinc-finger</keyword>
<dbReference type="OrthoDB" id="6108at2759"/>
<dbReference type="Proteomes" id="UP000271889">
    <property type="component" value="Unassembled WGS sequence"/>
</dbReference>
<keyword evidence="11" id="KW-1185">Reference proteome</keyword>
<dbReference type="InterPro" id="IPR001841">
    <property type="entry name" value="Znf_RING"/>
</dbReference>
<keyword evidence="8" id="KW-0808">Transferase</keyword>
<keyword evidence="5 8" id="KW-0862">Zinc</keyword>
<comment type="subcellular location">
    <subcellularLocation>
        <location evidence="1">Cytoplasm</location>
        <location evidence="1">Cytosol</location>
    </subcellularLocation>
</comment>
<evidence type="ECO:0000256" key="5">
    <source>
        <dbReference type="ARBA" id="ARBA00022833"/>
    </source>
</evidence>
<comment type="function">
    <text evidence="8">E3 ubiquitin-protein ligase. Component of the ribosome quality control complex (RQC), a ribosome-associated complex that mediates ubiquitination and extraction of incompletely synthesized nascent chains for proteasomal degradation.</text>
</comment>
<dbReference type="GO" id="GO:0016567">
    <property type="term" value="P:protein ubiquitination"/>
    <property type="evidence" value="ECO:0007669"/>
    <property type="project" value="UniProtKB-UniPathway"/>
</dbReference>
<evidence type="ECO:0000256" key="7">
    <source>
        <dbReference type="PROSITE-ProRule" id="PRU00175"/>
    </source>
</evidence>
<evidence type="ECO:0000313" key="10">
    <source>
        <dbReference type="EMBL" id="VDK55536.1"/>
    </source>
</evidence>
<dbReference type="InterPro" id="IPR013083">
    <property type="entry name" value="Znf_RING/FYVE/PHD"/>
</dbReference>
<protein>
    <recommendedName>
        <fullName evidence="3 8">E3 ubiquitin-protein ligase listerin</fullName>
        <ecNumber evidence="8">2.3.2.27</ecNumber>
    </recommendedName>
    <alternativeName>
        <fullName evidence="6 8">RING-type E3 ubiquitin transferase listerin</fullName>
    </alternativeName>
</protein>
<evidence type="ECO:0000256" key="1">
    <source>
        <dbReference type="ARBA" id="ARBA00004514"/>
    </source>
</evidence>
<evidence type="ECO:0000256" key="4">
    <source>
        <dbReference type="ARBA" id="ARBA00022771"/>
    </source>
</evidence>
<dbReference type="Pfam" id="PF23009">
    <property type="entry name" value="UBC_like"/>
    <property type="match status" value="1"/>
</dbReference>